<name>A0A7S4I5X7_9STRA</name>
<keyword evidence="1" id="KW-0732">Signal</keyword>
<evidence type="ECO:0000256" key="1">
    <source>
        <dbReference type="SAM" id="SignalP"/>
    </source>
</evidence>
<dbReference type="Gene3D" id="1.20.120.520">
    <property type="entry name" value="nmb1532 protein domain like"/>
    <property type="match status" value="1"/>
</dbReference>
<gene>
    <name evidence="2" type="ORF">OAUR00152_LOCUS7798</name>
</gene>
<proteinExistence type="predicted"/>
<feature type="chain" id="PRO_5030693703" description="Hemerythrin-like domain-containing protein" evidence="1">
    <location>
        <begin position="41"/>
        <end position="348"/>
    </location>
</feature>
<dbReference type="EMBL" id="HBKQ01011568">
    <property type="protein sequence ID" value="CAE2219550.1"/>
    <property type="molecule type" value="Transcribed_RNA"/>
</dbReference>
<evidence type="ECO:0000313" key="2">
    <source>
        <dbReference type="EMBL" id="CAE2219550.1"/>
    </source>
</evidence>
<organism evidence="2">
    <name type="scientific">Odontella aurita</name>
    <dbReference type="NCBI Taxonomy" id="265563"/>
    <lineage>
        <taxon>Eukaryota</taxon>
        <taxon>Sar</taxon>
        <taxon>Stramenopiles</taxon>
        <taxon>Ochrophyta</taxon>
        <taxon>Bacillariophyta</taxon>
        <taxon>Mediophyceae</taxon>
        <taxon>Biddulphiophycidae</taxon>
        <taxon>Eupodiscales</taxon>
        <taxon>Odontellaceae</taxon>
        <taxon>Odontella</taxon>
    </lineage>
</organism>
<sequence length="348" mass="38857">MTIMYKRSRSPIQLPRCEWFALRGLTLLLVALICSSRAETTTFSEGSHQKGVAATAGVAPVAARADLCADVVAGSVLEVRGGHDSSLPQDSAEEIVERYLAADRKAANKSRFHVQGWRWHTLSLVRDARRMEMLALHQLSAGAGGEDEIAGIEKAAKHVVDFNMAGLHRIEDELFFPWVRDKLCAGDDHEDLKEAFREIIDGIDEDRRHVSKLGQAMREQAKIASSTEVNADRRVEAISNVARMSAALNTRAQGVLDREERLLVPAVAKTVPEKEQKSFNNRVVRSLGILDSRVHLVGMHDAVWEGSDERERALFNEAIPVLPRMMIPRWRRLLYEPVAGVLDIMKKD</sequence>
<evidence type="ECO:0008006" key="3">
    <source>
        <dbReference type="Google" id="ProtNLM"/>
    </source>
</evidence>
<protein>
    <recommendedName>
        <fullName evidence="3">Hemerythrin-like domain-containing protein</fullName>
    </recommendedName>
</protein>
<feature type="signal peptide" evidence="1">
    <location>
        <begin position="1"/>
        <end position="40"/>
    </location>
</feature>
<reference evidence="2" key="1">
    <citation type="submission" date="2021-01" db="EMBL/GenBank/DDBJ databases">
        <authorList>
            <person name="Corre E."/>
            <person name="Pelletier E."/>
            <person name="Niang G."/>
            <person name="Scheremetjew M."/>
            <person name="Finn R."/>
            <person name="Kale V."/>
            <person name="Holt S."/>
            <person name="Cochrane G."/>
            <person name="Meng A."/>
            <person name="Brown T."/>
            <person name="Cohen L."/>
        </authorList>
    </citation>
    <scope>NUCLEOTIDE SEQUENCE</scope>
    <source>
        <strain evidence="2">Isolate 1302-5</strain>
    </source>
</reference>
<accession>A0A7S4I5X7</accession>
<dbReference type="AlphaFoldDB" id="A0A7S4I5X7"/>